<keyword evidence="6" id="KW-0443">Lipid metabolism</keyword>
<evidence type="ECO:0000313" key="10">
    <source>
        <dbReference type="Proteomes" id="UP000549394"/>
    </source>
</evidence>
<keyword evidence="2 8" id="KW-0812">Transmembrane</keyword>
<dbReference type="InterPro" id="IPR019388">
    <property type="entry name" value="FIT"/>
</dbReference>
<feature type="transmembrane region" description="Helical" evidence="8">
    <location>
        <begin position="27"/>
        <end position="45"/>
    </location>
</feature>
<feature type="transmembrane region" description="Helical" evidence="8">
    <location>
        <begin position="96"/>
        <end position="115"/>
    </location>
</feature>
<evidence type="ECO:0000256" key="8">
    <source>
        <dbReference type="SAM" id="Phobius"/>
    </source>
</evidence>
<dbReference type="GO" id="GO:0010945">
    <property type="term" value="F:coenzyme A diphosphatase activity"/>
    <property type="evidence" value="ECO:0007669"/>
    <property type="project" value="InterPro"/>
</dbReference>
<feature type="transmembrane region" description="Helical" evidence="8">
    <location>
        <begin position="127"/>
        <end position="147"/>
    </location>
</feature>
<dbReference type="EMBL" id="CAJFCJ010000006">
    <property type="protein sequence ID" value="CAD5116644.1"/>
    <property type="molecule type" value="Genomic_DNA"/>
</dbReference>
<protein>
    <submittedName>
        <fullName evidence="9">Uncharacterized protein</fullName>
    </submittedName>
</protein>
<dbReference type="GO" id="GO:0034389">
    <property type="term" value="P:lipid droplet organization"/>
    <property type="evidence" value="ECO:0007669"/>
    <property type="project" value="InterPro"/>
</dbReference>
<feature type="transmembrane region" description="Helical" evidence="8">
    <location>
        <begin position="173"/>
        <end position="192"/>
    </location>
</feature>
<name>A0A7I8VKS3_9ANNE</name>
<dbReference type="PANTHER" id="PTHR23129:SF0">
    <property type="entry name" value="ACYL-COENZYME A DIPHOSPHATASE FITM2"/>
    <property type="match status" value="1"/>
</dbReference>
<keyword evidence="3" id="KW-0378">Hydrolase</keyword>
<sequence>MNQTAKEGLKFRPKSVKINGKKDKLPVAKPTHIGNFLVMLILYACRKVLFYNTTTKIGLYLCGVTVLSLVTDIVPIPRSYFSNKKNFFNQYFAKLGWFWTFSIAGMFIISTSYVYTLANRRRITSNLLRLLVATGLWYVSTTAFNFIERITGFCSNNPSITWKRECVRNGGTWVGFDISGHCFLLTYAILILHEEAKVLRGWERIPDQIEKEVREGTCRIPESDRNSFKLLYDRITPTIRVCFVLMASLAILWEVMLFITVLYFHNMPQKLTGTCVACMCWLITYSGYYHHDNSPGMPGKDSVVKALKKSS</sequence>
<keyword evidence="10" id="KW-1185">Reference proteome</keyword>
<dbReference type="AlphaFoldDB" id="A0A7I8VKS3"/>
<comment type="caution">
    <text evidence="9">The sequence shown here is derived from an EMBL/GenBank/DDBJ whole genome shotgun (WGS) entry which is preliminary data.</text>
</comment>
<evidence type="ECO:0000256" key="2">
    <source>
        <dbReference type="ARBA" id="ARBA00022692"/>
    </source>
</evidence>
<dbReference type="GO" id="GO:0008654">
    <property type="term" value="P:phospholipid biosynthetic process"/>
    <property type="evidence" value="ECO:0007669"/>
    <property type="project" value="TreeGrafter"/>
</dbReference>
<evidence type="ECO:0000256" key="7">
    <source>
        <dbReference type="ARBA" id="ARBA00023136"/>
    </source>
</evidence>
<dbReference type="PANTHER" id="PTHR23129">
    <property type="entry name" value="ACYL-COENZYME A DIPHOSPHATASE FITM2"/>
    <property type="match status" value="1"/>
</dbReference>
<evidence type="ECO:0000313" key="9">
    <source>
        <dbReference type="EMBL" id="CAD5116644.1"/>
    </source>
</evidence>
<gene>
    <name evidence="9" type="ORF">DGYR_LOCUS5248</name>
</gene>
<dbReference type="OrthoDB" id="5579088at2759"/>
<keyword evidence="4" id="KW-0256">Endoplasmic reticulum</keyword>
<accession>A0A7I8VKS3</accession>
<evidence type="ECO:0000256" key="3">
    <source>
        <dbReference type="ARBA" id="ARBA00022801"/>
    </source>
</evidence>
<reference evidence="9 10" key="1">
    <citation type="submission" date="2020-08" db="EMBL/GenBank/DDBJ databases">
        <authorList>
            <person name="Hejnol A."/>
        </authorList>
    </citation>
    <scope>NUCLEOTIDE SEQUENCE [LARGE SCALE GENOMIC DNA]</scope>
</reference>
<proteinExistence type="inferred from homology"/>
<dbReference type="GO" id="GO:0005789">
    <property type="term" value="C:endoplasmic reticulum membrane"/>
    <property type="evidence" value="ECO:0007669"/>
    <property type="project" value="UniProtKB-SubCell"/>
</dbReference>
<dbReference type="Proteomes" id="UP000549394">
    <property type="component" value="Unassembled WGS sequence"/>
</dbReference>
<keyword evidence="7 8" id="KW-0472">Membrane</keyword>
<organism evidence="9 10">
    <name type="scientific">Dimorphilus gyrociliatus</name>
    <dbReference type="NCBI Taxonomy" id="2664684"/>
    <lineage>
        <taxon>Eukaryota</taxon>
        <taxon>Metazoa</taxon>
        <taxon>Spiralia</taxon>
        <taxon>Lophotrochozoa</taxon>
        <taxon>Annelida</taxon>
        <taxon>Polychaeta</taxon>
        <taxon>Polychaeta incertae sedis</taxon>
        <taxon>Dinophilidae</taxon>
        <taxon>Dimorphilus</taxon>
    </lineage>
</organism>
<evidence type="ECO:0000256" key="5">
    <source>
        <dbReference type="ARBA" id="ARBA00022989"/>
    </source>
</evidence>
<dbReference type="GO" id="GO:0019915">
    <property type="term" value="P:lipid storage"/>
    <property type="evidence" value="ECO:0007669"/>
    <property type="project" value="InterPro"/>
</dbReference>
<keyword evidence="5 8" id="KW-1133">Transmembrane helix</keyword>
<dbReference type="Pfam" id="PF10261">
    <property type="entry name" value="FIT"/>
    <property type="match status" value="1"/>
</dbReference>
<feature type="transmembrane region" description="Helical" evidence="8">
    <location>
        <begin position="241"/>
        <end position="265"/>
    </location>
</feature>
<feature type="transmembrane region" description="Helical" evidence="8">
    <location>
        <begin position="57"/>
        <end position="76"/>
    </location>
</feature>
<comment type="subcellular location">
    <subcellularLocation>
        <location evidence="1">Endoplasmic reticulum membrane</location>
        <topology evidence="1">Multi-pass membrane protein</topology>
    </subcellularLocation>
</comment>
<dbReference type="InterPro" id="IPR046401">
    <property type="entry name" value="FITM1/2"/>
</dbReference>
<evidence type="ECO:0000256" key="4">
    <source>
        <dbReference type="ARBA" id="ARBA00022824"/>
    </source>
</evidence>
<evidence type="ECO:0000256" key="1">
    <source>
        <dbReference type="ARBA" id="ARBA00004477"/>
    </source>
</evidence>
<evidence type="ECO:0000256" key="6">
    <source>
        <dbReference type="ARBA" id="ARBA00023098"/>
    </source>
</evidence>
<dbReference type="HAMAP" id="MF_03230">
    <property type="entry name" value="FITM2"/>
    <property type="match status" value="1"/>
</dbReference>